<proteinExistence type="inferred from homology"/>
<dbReference type="Proteomes" id="UP000243807">
    <property type="component" value="Chromosome"/>
</dbReference>
<dbReference type="InterPro" id="IPR000023">
    <property type="entry name" value="Phosphofructokinase_dom"/>
</dbReference>
<dbReference type="EC" id="2.7.1.11" evidence="4"/>
<gene>
    <name evidence="13" type="ORF">BW247_10180</name>
</gene>
<dbReference type="STRING" id="1765967.BW247_10180"/>
<evidence type="ECO:0000256" key="3">
    <source>
        <dbReference type="ARBA" id="ARBA00004679"/>
    </source>
</evidence>
<dbReference type="EMBL" id="CP019434">
    <property type="protein sequence ID" value="APZ43414.1"/>
    <property type="molecule type" value="Genomic_DNA"/>
</dbReference>
<dbReference type="GO" id="GO:0046872">
    <property type="term" value="F:metal ion binding"/>
    <property type="evidence" value="ECO:0007669"/>
    <property type="project" value="UniProtKB-KW"/>
</dbReference>
<evidence type="ECO:0000256" key="2">
    <source>
        <dbReference type="ARBA" id="ARBA00004496"/>
    </source>
</evidence>
<dbReference type="InterPro" id="IPR012003">
    <property type="entry name" value="ATP_PFK_prok-type"/>
</dbReference>
<dbReference type="Pfam" id="PF00365">
    <property type="entry name" value="PFK"/>
    <property type="match status" value="1"/>
</dbReference>
<accession>A0A1P8UHZ0</accession>
<feature type="domain" description="Phosphofructokinase" evidence="12">
    <location>
        <begin position="13"/>
        <end position="304"/>
    </location>
</feature>
<dbReference type="PANTHER" id="PTHR13697">
    <property type="entry name" value="PHOSPHOFRUCTOKINASE"/>
    <property type="match status" value="1"/>
</dbReference>
<evidence type="ECO:0000256" key="6">
    <source>
        <dbReference type="ARBA" id="ARBA00022679"/>
    </source>
</evidence>
<dbReference type="GO" id="GO:0006002">
    <property type="term" value="P:fructose 6-phosphate metabolic process"/>
    <property type="evidence" value="ECO:0007669"/>
    <property type="project" value="InterPro"/>
</dbReference>
<dbReference type="UniPathway" id="UPA00109">
    <property type="reaction ID" value="UER00182"/>
</dbReference>
<dbReference type="KEGG" id="afy:BW247_10180"/>
<dbReference type="AlphaFoldDB" id="A0A1P8UHZ0"/>
<keyword evidence="14" id="KW-1185">Reference proteome</keyword>
<name>A0A1P8UHZ0_9GAMM</name>
<dbReference type="GO" id="GO:0048029">
    <property type="term" value="F:monosaccharide binding"/>
    <property type="evidence" value="ECO:0007669"/>
    <property type="project" value="TreeGrafter"/>
</dbReference>
<comment type="subcellular location">
    <subcellularLocation>
        <location evidence="2">Cytoplasm</location>
    </subcellularLocation>
</comment>
<evidence type="ECO:0000256" key="5">
    <source>
        <dbReference type="ARBA" id="ARBA00022490"/>
    </source>
</evidence>
<dbReference type="GO" id="GO:0005945">
    <property type="term" value="C:6-phosphofructokinase complex"/>
    <property type="evidence" value="ECO:0007669"/>
    <property type="project" value="TreeGrafter"/>
</dbReference>
<keyword evidence="9" id="KW-0460">Magnesium</keyword>
<dbReference type="GO" id="GO:0005524">
    <property type="term" value="F:ATP binding"/>
    <property type="evidence" value="ECO:0007669"/>
    <property type="project" value="InterPro"/>
</dbReference>
<dbReference type="InterPro" id="IPR035966">
    <property type="entry name" value="PKF_sf"/>
</dbReference>
<organism evidence="13 14">
    <name type="scientific">Acidihalobacter ferrooxydans</name>
    <dbReference type="NCBI Taxonomy" id="1765967"/>
    <lineage>
        <taxon>Bacteria</taxon>
        <taxon>Pseudomonadati</taxon>
        <taxon>Pseudomonadota</taxon>
        <taxon>Gammaproteobacteria</taxon>
        <taxon>Chromatiales</taxon>
        <taxon>Ectothiorhodospiraceae</taxon>
        <taxon>Acidihalobacter</taxon>
    </lineage>
</organism>
<comment type="similarity">
    <text evidence="11">Belongs to the phosphofructokinase type A (PFKA) family.</text>
</comment>
<dbReference type="GO" id="GO:0042802">
    <property type="term" value="F:identical protein binding"/>
    <property type="evidence" value="ECO:0007669"/>
    <property type="project" value="TreeGrafter"/>
</dbReference>
<evidence type="ECO:0000313" key="13">
    <source>
        <dbReference type="EMBL" id="APZ43414.1"/>
    </source>
</evidence>
<comment type="pathway">
    <text evidence="3">Carbohydrate degradation; glycolysis; D-glyceraldehyde 3-phosphate and glycerone phosphate from D-glucose: step 3/4.</text>
</comment>
<keyword evidence="8 13" id="KW-0418">Kinase</keyword>
<evidence type="ECO:0000256" key="11">
    <source>
        <dbReference type="ARBA" id="ARBA00038478"/>
    </source>
</evidence>
<dbReference type="GO" id="GO:0030388">
    <property type="term" value="P:fructose 1,6-bisphosphate metabolic process"/>
    <property type="evidence" value="ECO:0007669"/>
    <property type="project" value="TreeGrafter"/>
</dbReference>
<dbReference type="FunFam" id="3.40.50.460:FF:000002">
    <property type="entry name" value="ATP-dependent 6-phosphofructokinase"/>
    <property type="match status" value="1"/>
</dbReference>
<comment type="cofactor">
    <cofactor evidence="1">
        <name>Mg(2+)</name>
        <dbReference type="ChEBI" id="CHEBI:18420"/>
    </cofactor>
</comment>
<evidence type="ECO:0000256" key="1">
    <source>
        <dbReference type="ARBA" id="ARBA00001946"/>
    </source>
</evidence>
<sequence length="355" mass="37235">MSTAPARRERTRRIGLLTAGGDCQALNPALRALTLGATITHGWEVYGFKDGYLGLQEGRFMRLMPSHVTNIQGLGGTIIGTGRGQSGAVGSIEEATARCREVYDDLGLSTLICLGGDGTQRFARHLHENAGLNIITLPKTIDNDIRGTDVTFGFDSATQIGAEAIDRLHTTASSHHRVMLVEVMGRDAGWLAAASALAGGADVALVPEIPYQLDKVVAAVNEDVERGRAYSIVVVAEGAMSAERAASGEKVRAHTAVMELIDQLPELTGAEVRLTTLGHVMRGGSPTSADRILATQLGARAIELAVAEIYGVMVAVHGAELTPVPLTEVGGAPRCVPLDHPLLTSLRAVGTALGD</sequence>
<reference evidence="13 14" key="1">
    <citation type="submission" date="2017-01" db="EMBL/GenBank/DDBJ databases">
        <title>Draft sequence of Acidihalobacter ferrooxidans strain DSM 14175 (strain V8).</title>
        <authorList>
            <person name="Khaleque H.N."/>
            <person name="Ramsay J.P."/>
            <person name="Murphy R.J.T."/>
            <person name="Kaksonen A.H."/>
            <person name="Boxall N.J."/>
            <person name="Watkin E.L.J."/>
        </authorList>
    </citation>
    <scope>NUCLEOTIDE SEQUENCE [LARGE SCALE GENOMIC DNA]</scope>
    <source>
        <strain evidence="13 14">V8</strain>
    </source>
</reference>
<dbReference type="InterPro" id="IPR022953">
    <property type="entry name" value="ATP_PFK"/>
</dbReference>
<dbReference type="SUPFAM" id="SSF53784">
    <property type="entry name" value="Phosphofructokinase"/>
    <property type="match status" value="1"/>
</dbReference>
<evidence type="ECO:0000256" key="7">
    <source>
        <dbReference type="ARBA" id="ARBA00022723"/>
    </source>
</evidence>
<dbReference type="GO" id="GO:0061621">
    <property type="term" value="P:canonical glycolysis"/>
    <property type="evidence" value="ECO:0007669"/>
    <property type="project" value="TreeGrafter"/>
</dbReference>
<keyword evidence="7" id="KW-0479">Metal-binding</keyword>
<evidence type="ECO:0000259" key="12">
    <source>
        <dbReference type="Pfam" id="PF00365"/>
    </source>
</evidence>
<dbReference type="NCBIfam" id="NF002872">
    <property type="entry name" value="PRK03202.1"/>
    <property type="match status" value="1"/>
</dbReference>
<evidence type="ECO:0000256" key="9">
    <source>
        <dbReference type="ARBA" id="ARBA00022842"/>
    </source>
</evidence>
<dbReference type="Gene3D" id="3.40.50.450">
    <property type="match status" value="1"/>
</dbReference>
<evidence type="ECO:0000256" key="8">
    <source>
        <dbReference type="ARBA" id="ARBA00022777"/>
    </source>
</evidence>
<keyword evidence="5" id="KW-0963">Cytoplasm</keyword>
<dbReference type="GO" id="GO:0016208">
    <property type="term" value="F:AMP binding"/>
    <property type="evidence" value="ECO:0007669"/>
    <property type="project" value="TreeGrafter"/>
</dbReference>
<protein>
    <recommendedName>
        <fullName evidence="4">6-phosphofructokinase</fullName>
        <ecNumber evidence="4">2.7.1.11</ecNumber>
    </recommendedName>
</protein>
<keyword evidence="10" id="KW-0324">Glycolysis</keyword>
<evidence type="ECO:0000313" key="14">
    <source>
        <dbReference type="Proteomes" id="UP000243807"/>
    </source>
</evidence>
<dbReference type="Gene3D" id="3.40.50.460">
    <property type="entry name" value="Phosphofructokinase domain"/>
    <property type="match status" value="1"/>
</dbReference>
<evidence type="ECO:0000256" key="4">
    <source>
        <dbReference type="ARBA" id="ARBA00012055"/>
    </source>
</evidence>
<dbReference type="OrthoDB" id="9802503at2"/>
<dbReference type="GO" id="GO:0003872">
    <property type="term" value="F:6-phosphofructokinase activity"/>
    <property type="evidence" value="ECO:0007669"/>
    <property type="project" value="UniProtKB-EC"/>
</dbReference>
<dbReference type="PIRSF" id="PIRSF000532">
    <property type="entry name" value="ATP_PFK_prok"/>
    <property type="match status" value="1"/>
</dbReference>
<dbReference type="PRINTS" id="PR00476">
    <property type="entry name" value="PHFRCTKINASE"/>
</dbReference>
<dbReference type="GO" id="GO:0070095">
    <property type="term" value="F:fructose-6-phosphate binding"/>
    <property type="evidence" value="ECO:0007669"/>
    <property type="project" value="TreeGrafter"/>
</dbReference>
<evidence type="ECO:0000256" key="10">
    <source>
        <dbReference type="ARBA" id="ARBA00023152"/>
    </source>
</evidence>
<dbReference type="PANTHER" id="PTHR13697:SF52">
    <property type="entry name" value="ATP-DEPENDENT 6-PHOSPHOFRUCTOKINASE 3"/>
    <property type="match status" value="1"/>
</dbReference>
<keyword evidence="6" id="KW-0808">Transferase</keyword>